<dbReference type="EMBL" id="HG977195">
    <property type="protein sequence ID" value="CDP79680.1"/>
    <property type="molecule type" value="Genomic_DNA"/>
</dbReference>
<dbReference type="PIRSF" id="PIRSF006156">
    <property type="entry name" value="YafQ"/>
    <property type="match status" value="1"/>
</dbReference>
<dbReference type="GO" id="GO:0006402">
    <property type="term" value="P:mRNA catabolic process"/>
    <property type="evidence" value="ECO:0007669"/>
    <property type="project" value="TreeGrafter"/>
</dbReference>
<feature type="active site" description="Proton donor" evidence="3">
    <location>
        <position position="84"/>
    </location>
</feature>
<evidence type="ECO:0000313" key="4">
    <source>
        <dbReference type="EMBL" id="CDP79680.1"/>
    </source>
</evidence>
<gene>
    <name evidence="4" type="ORF">BN1046_00577</name>
</gene>
<dbReference type="InterPro" id="IPR007712">
    <property type="entry name" value="RelE/ParE_toxin"/>
</dbReference>
<dbReference type="InterPro" id="IPR035093">
    <property type="entry name" value="RelE/ParE_toxin_dom_sf"/>
</dbReference>
<evidence type="ECO:0000256" key="1">
    <source>
        <dbReference type="ARBA" id="ARBA00022649"/>
    </source>
</evidence>
<keyword evidence="1" id="KW-1277">Toxin-antitoxin system</keyword>
<dbReference type="FunFam" id="3.30.2310.20:FF:000003">
    <property type="entry name" value="Type II toxin-antitoxin system YafQ family toxin"/>
    <property type="match status" value="1"/>
</dbReference>
<dbReference type="AlphaFoldDB" id="A0A024LQL7"/>
<name>A0A024LQL7_9HYPH</name>
<evidence type="ECO:0000256" key="2">
    <source>
        <dbReference type="ARBA" id="ARBA00061366"/>
    </source>
</evidence>
<protein>
    <submittedName>
        <fullName evidence="4">Addiction module toxin, RelE/StbE family</fullName>
    </submittedName>
</protein>
<dbReference type="PANTHER" id="PTHR40588:SF1">
    <property type="entry name" value="MRNA INTERFERASE TOXIN YAFQ"/>
    <property type="match status" value="1"/>
</dbReference>
<organism evidence="4">
    <name type="scientific">Bartonella schoenbuchensis</name>
    <dbReference type="NCBI Taxonomy" id="165694"/>
    <lineage>
        <taxon>Bacteria</taxon>
        <taxon>Pseudomonadati</taxon>
        <taxon>Pseudomonadota</taxon>
        <taxon>Alphaproteobacteria</taxon>
        <taxon>Hyphomicrobiales</taxon>
        <taxon>Bartonellaceae</taxon>
        <taxon>Bartonella</taxon>
    </lineage>
</organism>
<dbReference type="NCBIfam" id="TIGR02385">
    <property type="entry name" value="RelE_StbE"/>
    <property type="match status" value="1"/>
</dbReference>
<dbReference type="InterPro" id="IPR004386">
    <property type="entry name" value="Toxin_YafQ-like"/>
</dbReference>
<evidence type="ECO:0000256" key="3">
    <source>
        <dbReference type="PIRSR" id="PIRSR006156-1"/>
    </source>
</evidence>
<proteinExistence type="inferred from homology"/>
<dbReference type="GO" id="GO:0004521">
    <property type="term" value="F:RNA endonuclease activity"/>
    <property type="evidence" value="ECO:0007669"/>
    <property type="project" value="TreeGrafter"/>
</dbReference>
<dbReference type="PANTHER" id="PTHR40588">
    <property type="entry name" value="MRNA INTERFERASE TOXIN YAFQ"/>
    <property type="match status" value="1"/>
</dbReference>
<reference evidence="4" key="1">
    <citation type="submission" date="2013-11" db="EMBL/GenBank/DDBJ databases">
        <authorList>
            <person name="GENOMES U."/>
        </authorList>
    </citation>
    <scope>NUCLEOTIDE SEQUENCE</scope>
    <source>
        <strain evidence="4">MVT06</strain>
    </source>
</reference>
<accession>A0A024LQL7</accession>
<dbReference type="SUPFAM" id="SSF143011">
    <property type="entry name" value="RelE-like"/>
    <property type="match status" value="1"/>
</dbReference>
<comment type="similarity">
    <text evidence="2">Belongs to the RelE toxin family. YafQ subfamily.</text>
</comment>
<sequence length="89" mass="10612">MRSVSYSGKFKKDIKRAKKRGKDIQKLTTIMHLLINRQQLPHSLNDHALQGNWKPRRDLHIEPDWLLIYSVNDEHVHFDRTGIHSDLFK</sequence>
<dbReference type="Gene3D" id="3.30.2310.20">
    <property type="entry name" value="RelE-like"/>
    <property type="match status" value="1"/>
</dbReference>
<dbReference type="NCBIfam" id="TIGR00053">
    <property type="entry name" value="YafQ family addiction module toxin"/>
    <property type="match status" value="1"/>
</dbReference>
<dbReference type="Pfam" id="PF15738">
    <property type="entry name" value="YafQ_toxin"/>
    <property type="match status" value="1"/>
</dbReference>
<dbReference type="GO" id="GO:0006415">
    <property type="term" value="P:translational termination"/>
    <property type="evidence" value="ECO:0007669"/>
    <property type="project" value="TreeGrafter"/>
</dbReference>
<reference evidence="4" key="2">
    <citation type="submission" date="2014-05" db="EMBL/GenBank/DDBJ databases">
        <title>Genome sequencing of Bartonella spp. isolated from human blood.</title>
        <authorList>
            <person name="Raoult D."/>
        </authorList>
    </citation>
    <scope>NUCLEOTIDE SEQUENCE</scope>
    <source>
        <strain evidence="4">MVT06</strain>
    </source>
</reference>